<feature type="transmembrane region" description="Helical" evidence="5">
    <location>
        <begin position="966"/>
        <end position="987"/>
    </location>
</feature>
<dbReference type="Gene3D" id="1.20.1740.10">
    <property type="entry name" value="Amino acid/polyamine transporter I"/>
    <property type="match status" value="2"/>
</dbReference>
<feature type="transmembrane region" description="Helical" evidence="5">
    <location>
        <begin position="320"/>
        <end position="349"/>
    </location>
</feature>
<keyword evidence="8" id="KW-1185">Reference proteome</keyword>
<sequence>MPNRKLYQTLCRKKTFTDEFEPGKEKLKRVLNIFDLTALGIGSTLGCGVYVLAGTVAKSIAGPAVVLSFIVAAIVSSFSGVCYAEFAGRVPKAGSAYIYSYVTVGEFIAFFIGWTLYIEHTIGTASVAKAMTNYLDALLGDPQKRYFKKHLPMHVDFLGEYPDFASFFFVVFIALIVAWGVKKSSTLNKAFTALNLLTLATVVVSGFFLGKLSNWNIPKSDIPPGVDGGNGGFSPFGWNGIIAGAARCFYGYIGFDSIATTGEETKDPKKTIPLAIILSLFFVTVAYSSVASVLTLMWPYYDQDPDAPLPVIYANMGMPIIKYMVTCGAVFALLTTLLGCLFPIPRILYAMSSDGLLFKCLSMVNEKTKTPVLATMIAGVGTGLLSSLFNLEQLVEMTSIGTLMSYLMVCVCILILRYKNNSIVSQDLDNSEVHIIYKWWNASNTGLTNKDSQYVSRVLILVYTFAAVVFCICMTNVNGCEGFLKLLLTIIIGISIAFLIISMLMLCRLPQAVENLSFRGKTLFETLSRKKTFEVDTKLEKDKLKRVLTIFDLTALGIGATLGSGVYVLAGTVAKSIAGPAVVLSFIVAAIVSSFAGVCYAEFAGRVPKAGSAYIYSYVAVGEFIAFIIGWNMFIEHTIGTASAAKAMTNYLDSLLGDPQKRYMLAHFPMHMQYMGEYPDFAAFLFLMFIAFKVSNWNIPKSEIPPGVDGGNGGFAPFGWTGIIAGAARCFYGFIGFESISTTGEETKNPKKTIPLAIVLTLVFVTSAYSVVASVLTLMWPYYDQDPNAPFPVIYENLGLPVIKYMVTCGAVFALFTSLLGCLFPTPRVLYAMSCDGLLFEFFSKINERTKTPVIAIMICGVGAGILSSIFNLEQLVDMTSIGTLTSYLIVCVCLLVLRYKDHNSAIQDIDSYSEDYTIYKWFSLFNSKVTNTNTQYISRVLILIYTFSACVFCVCMVNIDCYEGAYQFPLIILIGVSITVSLLSMFMLHRLPQAVENLAFRVPLVPFIPCVSITLNLYLMMELSVKTWIRFGVGLVLGIIIYVFYGVHHSLEGSKQRALKNEENKNTLRISS</sequence>
<dbReference type="Pfam" id="PF13906">
    <property type="entry name" value="AA_permease_C"/>
    <property type="match status" value="1"/>
</dbReference>
<evidence type="ECO:0000256" key="1">
    <source>
        <dbReference type="ARBA" id="ARBA00004141"/>
    </source>
</evidence>
<dbReference type="EMBL" id="VUJU01000665">
    <property type="protein sequence ID" value="KAF0768992.1"/>
    <property type="molecule type" value="Genomic_DNA"/>
</dbReference>
<evidence type="ECO:0000313" key="7">
    <source>
        <dbReference type="EMBL" id="KAF0768992.1"/>
    </source>
</evidence>
<dbReference type="PANTHER" id="PTHR43243">
    <property type="entry name" value="INNER MEMBRANE TRANSPORTER YGJI-RELATED"/>
    <property type="match status" value="1"/>
</dbReference>
<feature type="transmembrane region" description="Helical" evidence="5">
    <location>
        <begin position="233"/>
        <end position="253"/>
    </location>
</feature>
<feature type="transmembrane region" description="Helical" evidence="5">
    <location>
        <begin position="397"/>
        <end position="416"/>
    </location>
</feature>
<feature type="transmembrane region" description="Helical" evidence="5">
    <location>
        <begin position="274"/>
        <end position="300"/>
    </location>
</feature>
<feature type="transmembrane region" description="Helical" evidence="5">
    <location>
        <begin position="715"/>
        <end position="735"/>
    </location>
</feature>
<dbReference type="Proteomes" id="UP000478052">
    <property type="component" value="Unassembled WGS sequence"/>
</dbReference>
<dbReference type="PANTHER" id="PTHR43243:SF105">
    <property type="entry name" value="CATIONIC AMINO ACID TRANSPORTER C-TERMINAL DOMAIN-CONTAINING PROTEIN"/>
    <property type="match status" value="1"/>
</dbReference>
<dbReference type="GO" id="GO:0005886">
    <property type="term" value="C:plasma membrane"/>
    <property type="evidence" value="ECO:0007669"/>
    <property type="project" value="TreeGrafter"/>
</dbReference>
<feature type="transmembrane region" description="Helical" evidence="5">
    <location>
        <begin position="756"/>
        <end position="783"/>
    </location>
</feature>
<comment type="subcellular location">
    <subcellularLocation>
        <location evidence="1">Membrane</location>
        <topology evidence="1">Multi-pass membrane protein</topology>
    </subcellularLocation>
</comment>
<feature type="transmembrane region" description="Helical" evidence="5">
    <location>
        <begin position="164"/>
        <end position="181"/>
    </location>
</feature>
<feature type="transmembrane region" description="Helical" evidence="5">
    <location>
        <begin position="879"/>
        <end position="898"/>
    </location>
</feature>
<dbReference type="OrthoDB" id="3900342at2759"/>
<feature type="domain" description="Cationic amino acid transporter C-terminal" evidence="6">
    <location>
        <begin position="1001"/>
        <end position="1051"/>
    </location>
</feature>
<feature type="transmembrane region" description="Helical" evidence="5">
    <location>
        <begin position="613"/>
        <end position="633"/>
    </location>
</feature>
<dbReference type="FunFam" id="1.20.1740.10:FF:000010">
    <property type="entry name" value="probable cationic amino acid transporter"/>
    <property type="match status" value="1"/>
</dbReference>
<dbReference type="GO" id="GO:0015189">
    <property type="term" value="F:L-lysine transmembrane transporter activity"/>
    <property type="evidence" value="ECO:0007669"/>
    <property type="project" value="TreeGrafter"/>
</dbReference>
<gene>
    <name evidence="7" type="ORF">FWK35_00002778</name>
</gene>
<dbReference type="GO" id="GO:0097638">
    <property type="term" value="P:L-arginine import across plasma membrane"/>
    <property type="evidence" value="ECO:0007669"/>
    <property type="project" value="TreeGrafter"/>
</dbReference>
<keyword evidence="4 5" id="KW-0472">Membrane</keyword>
<name>A0A6G0ZE00_APHCR</name>
<feature type="transmembrane region" description="Helical" evidence="5">
    <location>
        <begin position="582"/>
        <end position="601"/>
    </location>
</feature>
<dbReference type="GO" id="GO:0061459">
    <property type="term" value="F:L-arginine transmembrane transporter activity"/>
    <property type="evidence" value="ECO:0007669"/>
    <property type="project" value="TreeGrafter"/>
</dbReference>
<dbReference type="AlphaFoldDB" id="A0A6G0ZE00"/>
<feature type="transmembrane region" description="Helical" evidence="5">
    <location>
        <begin position="33"/>
        <end position="53"/>
    </location>
</feature>
<feature type="transmembrane region" description="Helical" evidence="5">
    <location>
        <begin position="370"/>
        <end position="391"/>
    </location>
</feature>
<feature type="transmembrane region" description="Helical" evidence="5">
    <location>
        <begin position="96"/>
        <end position="117"/>
    </location>
</feature>
<feature type="transmembrane region" description="Helical" evidence="5">
    <location>
        <begin position="65"/>
        <end position="84"/>
    </location>
</feature>
<proteinExistence type="predicted"/>
<protein>
    <submittedName>
        <fullName evidence="7">Cationic amino acid transporter 2-like</fullName>
    </submittedName>
</protein>
<dbReference type="Pfam" id="PF13520">
    <property type="entry name" value="AA_permease_2"/>
    <property type="match status" value="2"/>
</dbReference>
<feature type="transmembrane region" description="Helical" evidence="5">
    <location>
        <begin position="803"/>
        <end position="824"/>
    </location>
</feature>
<feature type="transmembrane region" description="Helical" evidence="5">
    <location>
        <begin position="483"/>
        <end position="507"/>
    </location>
</feature>
<evidence type="ECO:0000256" key="3">
    <source>
        <dbReference type="ARBA" id="ARBA00022989"/>
    </source>
</evidence>
<reference evidence="7 8" key="1">
    <citation type="submission" date="2019-08" db="EMBL/GenBank/DDBJ databases">
        <title>Whole genome of Aphis craccivora.</title>
        <authorList>
            <person name="Voronova N.V."/>
            <person name="Shulinski R.S."/>
            <person name="Bandarenka Y.V."/>
            <person name="Zhorov D.G."/>
            <person name="Warner D."/>
        </authorList>
    </citation>
    <scope>NUCLEOTIDE SEQUENCE [LARGE SCALE GENOMIC DNA]</scope>
    <source>
        <strain evidence="7">180601</strain>
        <tissue evidence="7">Whole Body</tissue>
    </source>
</reference>
<feature type="transmembrane region" description="Helical" evidence="5">
    <location>
        <begin position="854"/>
        <end position="873"/>
    </location>
</feature>
<accession>A0A6G0ZE00</accession>
<comment type="caution">
    <text evidence="7">The sequence shown here is derived from an EMBL/GenBank/DDBJ whole genome shotgun (WGS) entry which is preliminary data.</text>
</comment>
<dbReference type="GO" id="GO:0000064">
    <property type="term" value="F:L-ornithine transmembrane transporter activity"/>
    <property type="evidence" value="ECO:0007669"/>
    <property type="project" value="TreeGrafter"/>
</dbReference>
<dbReference type="InterPro" id="IPR002293">
    <property type="entry name" value="AA/rel_permease1"/>
</dbReference>
<feature type="transmembrane region" description="Helical" evidence="5">
    <location>
        <begin position="999"/>
        <end position="1022"/>
    </location>
</feature>
<feature type="transmembrane region" description="Helical" evidence="5">
    <location>
        <begin position="193"/>
        <end position="213"/>
    </location>
</feature>
<dbReference type="InterPro" id="IPR029485">
    <property type="entry name" value="CAT_C"/>
</dbReference>
<evidence type="ECO:0000256" key="2">
    <source>
        <dbReference type="ARBA" id="ARBA00022692"/>
    </source>
</evidence>
<keyword evidence="3 5" id="KW-1133">Transmembrane helix</keyword>
<feature type="transmembrane region" description="Helical" evidence="5">
    <location>
        <begin position="1028"/>
        <end position="1048"/>
    </location>
</feature>
<organism evidence="7 8">
    <name type="scientific">Aphis craccivora</name>
    <name type="common">Cowpea aphid</name>
    <dbReference type="NCBI Taxonomy" id="307492"/>
    <lineage>
        <taxon>Eukaryota</taxon>
        <taxon>Metazoa</taxon>
        <taxon>Ecdysozoa</taxon>
        <taxon>Arthropoda</taxon>
        <taxon>Hexapoda</taxon>
        <taxon>Insecta</taxon>
        <taxon>Pterygota</taxon>
        <taxon>Neoptera</taxon>
        <taxon>Paraneoptera</taxon>
        <taxon>Hemiptera</taxon>
        <taxon>Sternorrhyncha</taxon>
        <taxon>Aphidomorpha</taxon>
        <taxon>Aphidoidea</taxon>
        <taxon>Aphididae</taxon>
        <taxon>Aphidini</taxon>
        <taxon>Aphis</taxon>
        <taxon>Aphis</taxon>
    </lineage>
</organism>
<evidence type="ECO:0000256" key="5">
    <source>
        <dbReference type="SAM" id="Phobius"/>
    </source>
</evidence>
<evidence type="ECO:0000313" key="8">
    <source>
        <dbReference type="Proteomes" id="UP000478052"/>
    </source>
</evidence>
<keyword evidence="2 5" id="KW-0812">Transmembrane</keyword>
<feature type="transmembrane region" description="Helical" evidence="5">
    <location>
        <begin position="941"/>
        <end position="960"/>
    </location>
</feature>
<evidence type="ECO:0000259" key="6">
    <source>
        <dbReference type="Pfam" id="PF13906"/>
    </source>
</evidence>
<evidence type="ECO:0000256" key="4">
    <source>
        <dbReference type="ARBA" id="ARBA00023136"/>
    </source>
</evidence>
<feature type="transmembrane region" description="Helical" evidence="5">
    <location>
        <begin position="458"/>
        <end position="477"/>
    </location>
</feature>
<feature type="transmembrane region" description="Helical" evidence="5">
    <location>
        <begin position="547"/>
        <end position="570"/>
    </location>
</feature>